<comment type="caution">
    <text evidence="1">The sequence shown here is derived from an EMBL/GenBank/DDBJ whole genome shotgun (WGS) entry which is preliminary data.</text>
</comment>
<reference evidence="1 2" key="1">
    <citation type="journal article" date="2024" name="Plant Biotechnol. J.">
        <title>Genome and CRISPR/Cas9 system of a widespread forest tree (Populus alba) in the world.</title>
        <authorList>
            <person name="Liu Y.J."/>
            <person name="Jiang P.F."/>
            <person name="Han X.M."/>
            <person name="Li X.Y."/>
            <person name="Wang H.M."/>
            <person name="Wang Y.J."/>
            <person name="Wang X.X."/>
            <person name="Zeng Q.Y."/>
        </authorList>
    </citation>
    <scope>NUCLEOTIDE SEQUENCE [LARGE SCALE GENOMIC DNA]</scope>
    <source>
        <strain evidence="2">cv. PAL-ZL1</strain>
    </source>
</reference>
<proteinExistence type="predicted"/>
<protein>
    <submittedName>
        <fullName evidence="1">Uncharacterized protein</fullName>
    </submittedName>
</protein>
<sequence length="132" mass="14891">MPLHFISSILISFGSRFRDAARLQLRTRLYTVFASNSSPSDGDSSEEKSGGTISSDDARGAAFQVDRILYWSISEQKVDFYSTRTQETTGLMLRHYGLIEEQKRNGCHSTDSRRKTTKQQDDISAQCDNPES</sequence>
<name>A0ACC4D0R8_POPAL</name>
<evidence type="ECO:0000313" key="2">
    <source>
        <dbReference type="Proteomes" id="UP000309997"/>
    </source>
</evidence>
<keyword evidence="2" id="KW-1185">Reference proteome</keyword>
<evidence type="ECO:0000313" key="1">
    <source>
        <dbReference type="EMBL" id="KAL3611062.1"/>
    </source>
</evidence>
<organism evidence="1 2">
    <name type="scientific">Populus alba</name>
    <name type="common">White poplar</name>
    <dbReference type="NCBI Taxonomy" id="43335"/>
    <lineage>
        <taxon>Eukaryota</taxon>
        <taxon>Viridiplantae</taxon>
        <taxon>Streptophyta</taxon>
        <taxon>Embryophyta</taxon>
        <taxon>Tracheophyta</taxon>
        <taxon>Spermatophyta</taxon>
        <taxon>Magnoliopsida</taxon>
        <taxon>eudicotyledons</taxon>
        <taxon>Gunneridae</taxon>
        <taxon>Pentapetalae</taxon>
        <taxon>rosids</taxon>
        <taxon>fabids</taxon>
        <taxon>Malpighiales</taxon>
        <taxon>Salicaceae</taxon>
        <taxon>Saliceae</taxon>
        <taxon>Populus</taxon>
    </lineage>
</organism>
<accession>A0ACC4D0R8</accession>
<dbReference type="Proteomes" id="UP000309997">
    <property type="component" value="Unassembled WGS sequence"/>
</dbReference>
<dbReference type="EMBL" id="RCHU02000001">
    <property type="protein sequence ID" value="KAL3611062.1"/>
    <property type="molecule type" value="Genomic_DNA"/>
</dbReference>
<gene>
    <name evidence="1" type="ORF">D5086_002082</name>
</gene>